<evidence type="ECO:0000313" key="4">
    <source>
        <dbReference type="Proteomes" id="UP001210609"/>
    </source>
</evidence>
<dbReference type="EMBL" id="CP114202">
    <property type="protein sequence ID" value="WAT99133.1"/>
    <property type="molecule type" value="Genomic_DNA"/>
</dbReference>
<reference evidence="1 3" key="1">
    <citation type="submission" date="2019-12" db="EMBL/GenBank/DDBJ databases">
        <title>Whole genome shotgun sequence of Streptomyces libani subsp. libani NBRC 13452.</title>
        <authorList>
            <person name="Ichikawa N."/>
            <person name="Kimura A."/>
            <person name="Kitahashi Y."/>
            <person name="Komaki H."/>
            <person name="Tamura T."/>
        </authorList>
    </citation>
    <scope>NUCLEOTIDE SEQUENCE [LARGE SCALE GENOMIC DNA]</scope>
    <source>
        <strain evidence="1 3">NBRC 13452</strain>
    </source>
</reference>
<evidence type="ECO:0000313" key="1">
    <source>
        <dbReference type="EMBL" id="GFE24835.1"/>
    </source>
</evidence>
<protein>
    <submittedName>
        <fullName evidence="2">SUKH-4 family immunity protein</fullName>
    </submittedName>
</protein>
<gene>
    <name evidence="1" type="ORF">Sliba_52880</name>
    <name evidence="2" type="ORF">STRLI_005269</name>
</gene>
<dbReference type="Proteomes" id="UP000429552">
    <property type="component" value="Unassembled WGS sequence"/>
</dbReference>
<evidence type="ECO:0000313" key="3">
    <source>
        <dbReference type="Proteomes" id="UP000429552"/>
    </source>
</evidence>
<dbReference type="Pfam" id="PF14435">
    <property type="entry name" value="SUKH-4"/>
    <property type="match status" value="1"/>
</dbReference>
<dbReference type="AlphaFoldDB" id="A0A640TS00"/>
<reference evidence="2 4" key="2">
    <citation type="submission" date="2022-12" db="EMBL/GenBank/DDBJ databases">
        <authorList>
            <person name="Ruckert C."/>
            <person name="Busche T."/>
            <person name="Kalinowski J."/>
            <person name="Wittmann C."/>
        </authorList>
    </citation>
    <scope>NUCLEOTIDE SEQUENCE [LARGE SCALE GENOMIC DNA]</scope>
    <source>
        <strain evidence="2 4">DSM 40555</strain>
    </source>
</reference>
<dbReference type="EMBL" id="BLIP01000001">
    <property type="protein sequence ID" value="GFE24835.1"/>
    <property type="molecule type" value="Genomic_DNA"/>
</dbReference>
<dbReference type="InterPro" id="IPR025851">
    <property type="entry name" value="SUKH-4"/>
</dbReference>
<dbReference type="RefSeq" id="WP_159488316.1">
    <property type="nucleotide sequence ID" value="NZ_BLIP01000001.1"/>
</dbReference>
<keyword evidence="4" id="KW-1185">Reference proteome</keyword>
<name>A0A640TS00_STRNI</name>
<sequence length="713" mass="77123">MTDARDAELHASASRLLNGLTASGRAGDVFFVAGPPAAGKSRTLELVRRRMPEAALIDCVGLRADEVILQVLDVCGVQRPHSVAKENLDALVKGIRGDHTVLLTNVQWAGTLRTTDEPGRIRRAAFRMGRAKRSRIRLALETAEPQPGQADEPPQLIRLGSGNLFSAPEGLAPEIQALALAEYPVVPVQAWSILCESMGLTTAPADLQEFPDLYPDLLKWVPNDAIAGPGVAFTHEGLAHALRLSQHPDAGEAHAMVRELLSDRLIVHTHPHGWADGGPLARYAAHGLPGHAAASGSLQEVLEDRRVLALLDPSSVMEAYRAAFGRDIPPDTMAASLRYGELSGMEPMRQGEWAAWLHHFAVTHGDQEAADAVLASEVALEWQTLWSDLRPTGAFLGEGLTHHPTGITSLSATEHTVTATNELLGTSWAWGLRSGRPHESADTSAQALEARRMVNTSRGWRPAPGEPQGAFIPRCPRDIRAAVRIGDIAVLGGDRGVFAVEILEKEPEHEVSPWHGAPLLDAYEREVATRPLPEAFRDPSATQLSEVFGNDSVFRPTESEIPESLHGTEAAQWLIEHGLPIVELLTLNTRGLRTQGLREVPPPDELEVPSRRRTGPYFALGDLLGGDLILDGGTGQVLCTSGAVEDQLSGSSLRQFVAMFHLVGRYHLLLSESLTVDKLEAAAELQSWILEIDPATAPGEVWETLLNDPEIEP</sequence>
<dbReference type="Proteomes" id="UP001210609">
    <property type="component" value="Chromosome"/>
</dbReference>
<proteinExistence type="predicted"/>
<evidence type="ECO:0000313" key="2">
    <source>
        <dbReference type="EMBL" id="WAT99133.1"/>
    </source>
</evidence>
<accession>A0A640TS00</accession>
<organism evidence="1 3">
    <name type="scientific">Streptomyces nigrescens</name>
    <dbReference type="NCBI Taxonomy" id="1920"/>
    <lineage>
        <taxon>Bacteria</taxon>
        <taxon>Bacillati</taxon>
        <taxon>Actinomycetota</taxon>
        <taxon>Actinomycetes</taxon>
        <taxon>Kitasatosporales</taxon>
        <taxon>Streptomycetaceae</taxon>
        <taxon>Streptomyces</taxon>
    </lineage>
</organism>